<dbReference type="Gramene" id="KRH03833">
    <property type="protein sequence ID" value="KRH03833"/>
    <property type="gene ID" value="GLYMA_17G122800"/>
</dbReference>
<organism evidence="1">
    <name type="scientific">Glycine max</name>
    <name type="common">Soybean</name>
    <name type="synonym">Glycine hispida</name>
    <dbReference type="NCBI Taxonomy" id="3847"/>
    <lineage>
        <taxon>Eukaryota</taxon>
        <taxon>Viridiplantae</taxon>
        <taxon>Streptophyta</taxon>
        <taxon>Embryophyta</taxon>
        <taxon>Tracheophyta</taxon>
        <taxon>Spermatophyta</taxon>
        <taxon>Magnoliopsida</taxon>
        <taxon>eudicotyledons</taxon>
        <taxon>Gunneridae</taxon>
        <taxon>Pentapetalae</taxon>
        <taxon>rosids</taxon>
        <taxon>fabids</taxon>
        <taxon>Fabales</taxon>
        <taxon>Fabaceae</taxon>
        <taxon>Papilionoideae</taxon>
        <taxon>50 kb inversion clade</taxon>
        <taxon>NPAAA clade</taxon>
        <taxon>indigoferoid/millettioid clade</taxon>
        <taxon>Phaseoleae</taxon>
        <taxon>Glycine</taxon>
        <taxon>Glycine subgen. Soja</taxon>
    </lineage>
</organism>
<dbReference type="Proteomes" id="UP000008827">
    <property type="component" value="Chromosome 17"/>
</dbReference>
<gene>
    <name evidence="1" type="ORF">GLYMA_17G122800</name>
</gene>
<evidence type="ECO:0000313" key="3">
    <source>
        <dbReference type="Proteomes" id="UP000008827"/>
    </source>
</evidence>
<name>A0A0R0FLB0_SOYBN</name>
<sequence length="88" mass="10082">MLPPIGYEPNVGRTHHYHSPKSCRYLLQSMQPQSLRLCERNPLSSSTFQLLYPSSAVMVASIAMQGPKFPLLLPPFIHVFRWILLRSC</sequence>
<reference evidence="1" key="3">
    <citation type="submission" date="2018-07" db="EMBL/GenBank/DDBJ databases">
        <title>WGS assembly of Glycine max.</title>
        <authorList>
            <person name="Schmutz J."/>
            <person name="Cannon S."/>
            <person name="Schlueter J."/>
            <person name="Ma J."/>
            <person name="Mitros T."/>
            <person name="Nelson W."/>
            <person name="Hyten D."/>
            <person name="Song Q."/>
            <person name="Thelen J."/>
            <person name="Cheng J."/>
            <person name="Xu D."/>
            <person name="Hellsten U."/>
            <person name="May G."/>
            <person name="Yu Y."/>
            <person name="Sakurai T."/>
            <person name="Umezawa T."/>
            <person name="Bhattacharyya M."/>
            <person name="Sandhu D."/>
            <person name="Valliyodan B."/>
            <person name="Lindquist E."/>
            <person name="Peto M."/>
            <person name="Grant D."/>
            <person name="Shu S."/>
            <person name="Goodstein D."/>
            <person name="Barry K."/>
            <person name="Futrell-Griggs M."/>
            <person name="Abernathy B."/>
            <person name="Du J."/>
            <person name="Tian Z."/>
            <person name="Zhu L."/>
            <person name="Gill N."/>
            <person name="Joshi T."/>
            <person name="Libault M."/>
            <person name="Sethuraman A."/>
            <person name="Zhang X."/>
            <person name="Shinozaki K."/>
            <person name="Nguyen H."/>
            <person name="Wing R."/>
            <person name="Cregan P."/>
            <person name="Specht J."/>
            <person name="Grimwood J."/>
            <person name="Rokhsar D."/>
            <person name="Stacey G."/>
            <person name="Shoemaker R."/>
            <person name="Jackson S."/>
        </authorList>
    </citation>
    <scope>NUCLEOTIDE SEQUENCE</scope>
    <source>
        <tissue evidence="1">Callus</tissue>
    </source>
</reference>
<dbReference type="EnsemblPlants" id="KRH03833">
    <property type="protein sequence ID" value="KRH03833"/>
    <property type="gene ID" value="GLYMA_17G122800"/>
</dbReference>
<evidence type="ECO:0000313" key="1">
    <source>
        <dbReference type="EMBL" id="KRH03833.1"/>
    </source>
</evidence>
<proteinExistence type="predicted"/>
<dbReference type="InParanoid" id="A0A0R0FLB0"/>
<protein>
    <submittedName>
        <fullName evidence="1 2">Uncharacterized protein</fullName>
    </submittedName>
</protein>
<dbReference type="EMBL" id="CM000850">
    <property type="protein sequence ID" value="KRH03833.1"/>
    <property type="molecule type" value="Genomic_DNA"/>
</dbReference>
<keyword evidence="3" id="KW-1185">Reference proteome</keyword>
<accession>A0A0R0FLB0</accession>
<evidence type="ECO:0000313" key="2">
    <source>
        <dbReference type="EnsemblPlants" id="KRH03833"/>
    </source>
</evidence>
<reference evidence="2" key="2">
    <citation type="submission" date="2018-02" db="UniProtKB">
        <authorList>
            <consortium name="EnsemblPlants"/>
        </authorList>
    </citation>
    <scope>IDENTIFICATION</scope>
    <source>
        <strain evidence="2">Williams 82</strain>
    </source>
</reference>
<reference evidence="1 2" key="1">
    <citation type="journal article" date="2010" name="Nature">
        <title>Genome sequence of the palaeopolyploid soybean.</title>
        <authorList>
            <person name="Schmutz J."/>
            <person name="Cannon S.B."/>
            <person name="Schlueter J."/>
            <person name="Ma J."/>
            <person name="Mitros T."/>
            <person name="Nelson W."/>
            <person name="Hyten D.L."/>
            <person name="Song Q."/>
            <person name="Thelen J.J."/>
            <person name="Cheng J."/>
            <person name="Xu D."/>
            <person name="Hellsten U."/>
            <person name="May G.D."/>
            <person name="Yu Y."/>
            <person name="Sakurai T."/>
            <person name="Umezawa T."/>
            <person name="Bhattacharyya M.K."/>
            <person name="Sandhu D."/>
            <person name="Valliyodan B."/>
            <person name="Lindquist E."/>
            <person name="Peto M."/>
            <person name="Grant D."/>
            <person name="Shu S."/>
            <person name="Goodstein D."/>
            <person name="Barry K."/>
            <person name="Futrell-Griggs M."/>
            <person name="Abernathy B."/>
            <person name="Du J."/>
            <person name="Tian Z."/>
            <person name="Zhu L."/>
            <person name="Gill N."/>
            <person name="Joshi T."/>
            <person name="Libault M."/>
            <person name="Sethuraman A."/>
            <person name="Zhang X.-C."/>
            <person name="Shinozaki K."/>
            <person name="Nguyen H.T."/>
            <person name="Wing R.A."/>
            <person name="Cregan P."/>
            <person name="Specht J."/>
            <person name="Grimwood J."/>
            <person name="Rokhsar D."/>
            <person name="Stacey G."/>
            <person name="Shoemaker R.C."/>
            <person name="Jackson S.A."/>
        </authorList>
    </citation>
    <scope>NUCLEOTIDE SEQUENCE [LARGE SCALE GENOMIC DNA]</scope>
    <source>
        <strain evidence="2">cv. Williams 82</strain>
        <tissue evidence="1">Callus</tissue>
    </source>
</reference>
<dbReference type="AlphaFoldDB" id="A0A0R0FLB0"/>